<organism evidence="2 3">
    <name type="scientific">Caenorhabditis japonica</name>
    <dbReference type="NCBI Taxonomy" id="281687"/>
    <lineage>
        <taxon>Eukaryota</taxon>
        <taxon>Metazoa</taxon>
        <taxon>Ecdysozoa</taxon>
        <taxon>Nematoda</taxon>
        <taxon>Chromadorea</taxon>
        <taxon>Rhabditida</taxon>
        <taxon>Rhabditina</taxon>
        <taxon>Rhabditomorpha</taxon>
        <taxon>Rhabditoidea</taxon>
        <taxon>Rhabditidae</taxon>
        <taxon>Peloderinae</taxon>
        <taxon>Caenorhabditis</taxon>
    </lineage>
</organism>
<dbReference type="AlphaFoldDB" id="A0A8R1ECZ5"/>
<evidence type="ECO:0000256" key="1">
    <source>
        <dbReference type="SAM" id="MobiDB-lite"/>
    </source>
</evidence>
<feature type="compositionally biased region" description="Polar residues" evidence="1">
    <location>
        <begin position="25"/>
        <end position="43"/>
    </location>
</feature>
<keyword evidence="3" id="KW-1185">Reference proteome</keyword>
<sequence length="84" mass="9632">MKEGRKKKKRKHFHLTFFFLPPGQPTNQPSQPDFETTAASSSSRKGDCTFLLGMNDIRTDVTSIRMLSMEQMLKSTVLKKVVRN</sequence>
<accession>A0A8R1ECZ5</accession>
<evidence type="ECO:0000313" key="3">
    <source>
        <dbReference type="Proteomes" id="UP000005237"/>
    </source>
</evidence>
<name>A0A8R1ECZ5_CAEJA</name>
<proteinExistence type="predicted"/>
<reference evidence="3" key="1">
    <citation type="submission" date="2010-08" db="EMBL/GenBank/DDBJ databases">
        <authorList>
            <consortium name="Caenorhabditis japonica Sequencing Consortium"/>
            <person name="Wilson R.K."/>
        </authorList>
    </citation>
    <scope>NUCLEOTIDE SEQUENCE [LARGE SCALE GENOMIC DNA]</scope>
    <source>
        <strain evidence="3">DF5081</strain>
    </source>
</reference>
<feature type="region of interest" description="Disordered" evidence="1">
    <location>
        <begin position="18"/>
        <end position="44"/>
    </location>
</feature>
<dbReference type="Proteomes" id="UP000005237">
    <property type="component" value="Unassembled WGS sequence"/>
</dbReference>
<reference evidence="2" key="2">
    <citation type="submission" date="2022-06" db="UniProtKB">
        <authorList>
            <consortium name="EnsemblMetazoa"/>
        </authorList>
    </citation>
    <scope>IDENTIFICATION</scope>
    <source>
        <strain evidence="2">DF5081</strain>
    </source>
</reference>
<evidence type="ECO:0000313" key="2">
    <source>
        <dbReference type="EnsemblMetazoa" id="CJA32847.1"/>
    </source>
</evidence>
<protein>
    <submittedName>
        <fullName evidence="2">Uncharacterized protein</fullName>
    </submittedName>
</protein>
<dbReference type="EnsemblMetazoa" id="CJA32847.1">
    <property type="protein sequence ID" value="CJA32847.1"/>
    <property type="gene ID" value="WBGene00208694"/>
</dbReference>